<dbReference type="Pfam" id="PF00501">
    <property type="entry name" value="AMP-binding"/>
    <property type="match status" value="1"/>
</dbReference>
<evidence type="ECO:0000313" key="3">
    <source>
        <dbReference type="Proteomes" id="UP000261811"/>
    </source>
</evidence>
<dbReference type="PANTHER" id="PTHR45527">
    <property type="entry name" value="NONRIBOSOMAL PEPTIDE SYNTHETASE"/>
    <property type="match status" value="1"/>
</dbReference>
<gene>
    <name evidence="2" type="ORF">DZF91_34785</name>
</gene>
<proteinExistence type="predicted"/>
<dbReference type="InterPro" id="IPR000873">
    <property type="entry name" value="AMP-dep_synth/lig_dom"/>
</dbReference>
<name>A0A372JAN2_9ACTN</name>
<dbReference type="Proteomes" id="UP000261811">
    <property type="component" value="Unassembled WGS sequence"/>
</dbReference>
<dbReference type="Gene3D" id="3.40.50.12780">
    <property type="entry name" value="N-terminal domain of ligase-like"/>
    <property type="match status" value="1"/>
</dbReference>
<feature type="non-terminal residue" evidence="2">
    <location>
        <position position="689"/>
    </location>
</feature>
<evidence type="ECO:0000313" key="2">
    <source>
        <dbReference type="EMBL" id="RFU37085.1"/>
    </source>
</evidence>
<dbReference type="GO" id="GO:0043041">
    <property type="term" value="P:amino acid activation for nonribosomal peptide biosynthetic process"/>
    <property type="evidence" value="ECO:0007669"/>
    <property type="project" value="TreeGrafter"/>
</dbReference>
<dbReference type="GO" id="GO:0044550">
    <property type="term" value="P:secondary metabolite biosynthetic process"/>
    <property type="evidence" value="ECO:0007669"/>
    <property type="project" value="TreeGrafter"/>
</dbReference>
<comment type="caution">
    <text evidence="2">The sequence shown here is derived from an EMBL/GenBank/DDBJ whole genome shotgun (WGS) entry which is preliminary data.</text>
</comment>
<dbReference type="PROSITE" id="PS00455">
    <property type="entry name" value="AMP_BINDING"/>
    <property type="match status" value="1"/>
</dbReference>
<dbReference type="SUPFAM" id="SSF56801">
    <property type="entry name" value="Acetyl-CoA synthetase-like"/>
    <property type="match status" value="1"/>
</dbReference>
<dbReference type="GO" id="GO:0031177">
    <property type="term" value="F:phosphopantetheine binding"/>
    <property type="evidence" value="ECO:0007669"/>
    <property type="project" value="TreeGrafter"/>
</dbReference>
<dbReference type="InterPro" id="IPR042099">
    <property type="entry name" value="ANL_N_sf"/>
</dbReference>
<dbReference type="PANTHER" id="PTHR45527:SF1">
    <property type="entry name" value="FATTY ACID SYNTHASE"/>
    <property type="match status" value="1"/>
</dbReference>
<evidence type="ECO:0000259" key="1">
    <source>
        <dbReference type="Pfam" id="PF00501"/>
    </source>
</evidence>
<reference evidence="2 3" key="1">
    <citation type="submission" date="2018-08" db="EMBL/GenBank/DDBJ databases">
        <title>Actinomadura jelena sp. nov., a novel Actinomycete isolated from soil in Chad.</title>
        <authorList>
            <person name="Shi L."/>
        </authorList>
    </citation>
    <scope>NUCLEOTIDE SEQUENCE [LARGE SCALE GENOMIC DNA]</scope>
    <source>
        <strain evidence="2 3">NEAU-G17</strain>
    </source>
</reference>
<dbReference type="RefSeq" id="WP_117361287.1">
    <property type="nucleotide sequence ID" value="NZ_QURH01001009.1"/>
</dbReference>
<accession>A0A372JAN2</accession>
<protein>
    <submittedName>
        <fullName evidence="2">Peptide synthetase</fullName>
    </submittedName>
</protein>
<dbReference type="InterPro" id="IPR020845">
    <property type="entry name" value="AMP-binding_CS"/>
</dbReference>
<feature type="domain" description="AMP-dependent synthetase/ligase" evidence="1">
    <location>
        <begin position="347"/>
        <end position="688"/>
    </location>
</feature>
<dbReference type="AlphaFoldDB" id="A0A372JAN2"/>
<sequence>MTITGTAAATLTAAWLQPGPLLLDGRGRDCQALVVRLPGGTRAHELSARLDTTDFKGVRIWETFVPSPQDSPSARERTRREVLRPVHGEPGLVRAVLLRYADATANLVLVARRGSRDLLDRTADALLGVTRDDAYTEVKNAAPEARWAAPEWGMGDPARPGFVSVRTLPLPSGERAPLLGAIALTLARYSGEPTVEFGLIDNGHGPNGHGPQLVRVCSDDEEQGASDYLAQLDIVDEAAQYMGVVFSTAADDRVHVPFQAPPFPLTLHVTEHTGEAAVWFDEGAIAERVAEDFGASVARLAAALTNGTGTLAGIPVLTEEQTARTLRSGGAGVGPSPAAHGRIDRRFEEVAARRPDAVAVVDDEVELTYRELDGRANAVAAGLRALGVGPGARIGVCLDRDASLVVAVLGVLKAGCAYVPMDLRNPPDRLRLVAEDAGLPLVIADPAHFPRVENVRVKGLDELKGPGGPARAGTPDDTAYVIYTSGSTGRPKGVLVPHRNVLALLEATTGDFGLGPDDTWTLFHSSAFDFSVWEIWGCLLTGGRLVVVPYWTARDTTAFRRLLAERRVTVLSQTPSAFTQLVRADERADDDLAVRLLVFGGEPLDVRLLAPWFARHSPTRCRAVNMFGITETTVHVTARTVTPSDLVAGSRSVGRALPGWSVSVRDPRGRVLPPGAAGEIWVGGAGVAD</sequence>
<dbReference type="OrthoDB" id="2472181at2"/>
<dbReference type="PRINTS" id="PR00154">
    <property type="entry name" value="AMPBINDING"/>
</dbReference>
<dbReference type="EMBL" id="QURH01001009">
    <property type="protein sequence ID" value="RFU37085.1"/>
    <property type="molecule type" value="Genomic_DNA"/>
</dbReference>
<organism evidence="2 3">
    <name type="scientific">Actinomadura logoneensis</name>
    <dbReference type="NCBI Taxonomy" id="2293572"/>
    <lineage>
        <taxon>Bacteria</taxon>
        <taxon>Bacillati</taxon>
        <taxon>Actinomycetota</taxon>
        <taxon>Actinomycetes</taxon>
        <taxon>Streptosporangiales</taxon>
        <taxon>Thermomonosporaceae</taxon>
        <taxon>Actinomadura</taxon>
    </lineage>
</organism>
<dbReference type="InterPro" id="IPR020459">
    <property type="entry name" value="AMP-binding"/>
</dbReference>
<dbReference type="GO" id="GO:0005829">
    <property type="term" value="C:cytosol"/>
    <property type="evidence" value="ECO:0007669"/>
    <property type="project" value="TreeGrafter"/>
</dbReference>
<keyword evidence="3" id="KW-1185">Reference proteome</keyword>